<dbReference type="RefSeq" id="WP_167702912.1">
    <property type="nucleotide sequence ID" value="NZ_CP118168.1"/>
</dbReference>
<dbReference type="Proteomes" id="UP000752013">
    <property type="component" value="Unassembled WGS sequence"/>
</dbReference>
<feature type="region of interest" description="Disordered" evidence="1">
    <location>
        <begin position="23"/>
        <end position="105"/>
    </location>
</feature>
<gene>
    <name evidence="2" type="ORF">HCT46_00690</name>
</gene>
<feature type="compositionally biased region" description="Basic and acidic residues" evidence="1">
    <location>
        <begin position="56"/>
        <end position="85"/>
    </location>
</feature>
<name>A0A968GFY8_9SPIO</name>
<evidence type="ECO:0000256" key="1">
    <source>
        <dbReference type="SAM" id="MobiDB-lite"/>
    </source>
</evidence>
<sequence length="105" mass="12173">MNLSGIEQMAYLARQADVANIESQEKQVKRHQKAKKEEFEQKERVEKSQVVSSMKGSDKIEALSKEQPKDHRDRGQKREDEDSQHMQKHQYYNDPSLGGNIDISS</sequence>
<keyword evidence="3" id="KW-1185">Reference proteome</keyword>
<evidence type="ECO:0000313" key="2">
    <source>
        <dbReference type="EMBL" id="NIZ46446.1"/>
    </source>
</evidence>
<organism evidence="2 3">
    <name type="scientific">Entomospira nematocerorum</name>
    <dbReference type="NCBI Taxonomy" id="2719987"/>
    <lineage>
        <taxon>Bacteria</taxon>
        <taxon>Pseudomonadati</taxon>
        <taxon>Spirochaetota</taxon>
        <taxon>Spirochaetia</taxon>
        <taxon>Spirochaetales</taxon>
        <taxon>Spirochaetaceae</taxon>
        <taxon>Entomospira</taxon>
    </lineage>
</organism>
<accession>A0A968GFY8</accession>
<feature type="compositionally biased region" description="Basic and acidic residues" evidence="1">
    <location>
        <begin position="35"/>
        <end position="47"/>
    </location>
</feature>
<evidence type="ECO:0000313" key="3">
    <source>
        <dbReference type="Proteomes" id="UP000752013"/>
    </source>
</evidence>
<protein>
    <submittedName>
        <fullName evidence="2">Uncharacterized protein</fullName>
    </submittedName>
</protein>
<comment type="caution">
    <text evidence="2">The sequence shown here is derived from an EMBL/GenBank/DDBJ whole genome shotgun (WGS) entry which is preliminary data.</text>
</comment>
<dbReference type="EMBL" id="JAATLK010000001">
    <property type="protein sequence ID" value="NIZ46446.1"/>
    <property type="molecule type" value="Genomic_DNA"/>
</dbReference>
<proteinExistence type="predicted"/>
<reference evidence="2" key="1">
    <citation type="submission" date="2020-03" db="EMBL/GenBank/DDBJ databases">
        <title>Spirochaetal bacteria isolated from arthropods constitute a novel genus Entomospira genus novum within the order Spirochaetales.</title>
        <authorList>
            <person name="Grana-Miraglia L."/>
            <person name="Sikutova S."/>
            <person name="Fingerle V."/>
            <person name="Sing A."/>
            <person name="Castillo-Ramirez S."/>
            <person name="Margos G."/>
            <person name="Rudolf I."/>
        </authorList>
    </citation>
    <scope>NUCLEOTIDE SEQUENCE</scope>
    <source>
        <strain evidence="2">BR208</strain>
    </source>
</reference>
<dbReference type="AlphaFoldDB" id="A0A968GFY8"/>